<comment type="caution">
    <text evidence="1">The sequence shown here is derived from an EMBL/GenBank/DDBJ whole genome shotgun (WGS) entry which is preliminary data.</text>
</comment>
<evidence type="ECO:0000313" key="2">
    <source>
        <dbReference type="Proteomes" id="UP000606786"/>
    </source>
</evidence>
<sequence length="52" mass="6195">MAGEVLQRSKKGAARLRKFYTRKHTKHNPDNHFNYKFYISSSKTKVKKALKR</sequence>
<dbReference type="EMBL" id="CAJHJT010000001">
    <property type="protein sequence ID" value="CAD6995228.1"/>
    <property type="molecule type" value="Genomic_DNA"/>
</dbReference>
<gene>
    <name evidence="1" type="ORF">CCAP1982_LOCUS3947</name>
</gene>
<dbReference type="Proteomes" id="UP000606786">
    <property type="component" value="Unassembled WGS sequence"/>
</dbReference>
<organism evidence="1 2">
    <name type="scientific">Ceratitis capitata</name>
    <name type="common">Mediterranean fruit fly</name>
    <name type="synonym">Tephritis capitata</name>
    <dbReference type="NCBI Taxonomy" id="7213"/>
    <lineage>
        <taxon>Eukaryota</taxon>
        <taxon>Metazoa</taxon>
        <taxon>Ecdysozoa</taxon>
        <taxon>Arthropoda</taxon>
        <taxon>Hexapoda</taxon>
        <taxon>Insecta</taxon>
        <taxon>Pterygota</taxon>
        <taxon>Neoptera</taxon>
        <taxon>Endopterygota</taxon>
        <taxon>Diptera</taxon>
        <taxon>Brachycera</taxon>
        <taxon>Muscomorpha</taxon>
        <taxon>Tephritoidea</taxon>
        <taxon>Tephritidae</taxon>
        <taxon>Ceratitis</taxon>
        <taxon>Ceratitis</taxon>
    </lineage>
</organism>
<feature type="non-terminal residue" evidence="1">
    <location>
        <position position="52"/>
    </location>
</feature>
<proteinExistence type="predicted"/>
<name>A0A811UA78_CERCA</name>
<protein>
    <submittedName>
        <fullName evidence="1">(Mediterranean fruit fly) hypothetical protein</fullName>
    </submittedName>
</protein>
<dbReference type="AlphaFoldDB" id="A0A811UA78"/>
<keyword evidence="2" id="KW-1185">Reference proteome</keyword>
<accession>A0A811UA78</accession>
<evidence type="ECO:0000313" key="1">
    <source>
        <dbReference type="EMBL" id="CAD6995228.1"/>
    </source>
</evidence>
<reference evidence="1" key="1">
    <citation type="submission" date="2020-11" db="EMBL/GenBank/DDBJ databases">
        <authorList>
            <person name="Whitehead M."/>
        </authorList>
    </citation>
    <scope>NUCLEOTIDE SEQUENCE</scope>
    <source>
        <strain evidence="1">EGII</strain>
    </source>
</reference>